<proteinExistence type="predicted"/>
<name>A0A2B7Y9J7_POLH7</name>
<gene>
    <name evidence="1" type="ORF">AJ80_04694</name>
</gene>
<evidence type="ECO:0000313" key="2">
    <source>
        <dbReference type="Proteomes" id="UP000224634"/>
    </source>
</evidence>
<reference evidence="1 2" key="1">
    <citation type="submission" date="2017-10" db="EMBL/GenBank/DDBJ databases">
        <title>Comparative genomics in systemic dimorphic fungi from Ajellomycetaceae.</title>
        <authorList>
            <person name="Munoz J.F."/>
            <person name="Mcewen J.G."/>
            <person name="Clay O.K."/>
            <person name="Cuomo C.A."/>
        </authorList>
    </citation>
    <scope>NUCLEOTIDE SEQUENCE [LARGE SCALE GENOMIC DNA]</scope>
    <source>
        <strain evidence="1 2">UAMH7299</strain>
    </source>
</reference>
<evidence type="ECO:0000313" key="1">
    <source>
        <dbReference type="EMBL" id="PGH17870.1"/>
    </source>
</evidence>
<dbReference type="EMBL" id="PDNA01000061">
    <property type="protein sequence ID" value="PGH17870.1"/>
    <property type="molecule type" value="Genomic_DNA"/>
</dbReference>
<sequence>MRVKPWNSANPIYVHRRKKYQRQLEPEGHVTRAPFFRQESDVPAATSRSPSLLLSLPLEILLMIFRVALEDSFTANIIDAPFFRFLELERALEATRALRGACSHISNISRLVFFTSAAARDGILYQVQASHLPQLKKTFPFLKACILDLGDPTRLTDLDQTRAVLKSLDTGHGELDFITAVSLEGDPQKFSPGYLPALLEALCEEGCKVLGAVLPSWDREELLDFPLVDRKLVNYLIERVADLSYYHAQIYRQILGHLSHLRYVDVPGFMLPPLFSQSHVASAASIEPLRHFKVEYEEYGDPFVSILKSVKSIQITALPNPIYALFTRSRRSSNRYEARFSHWAFSIGQNIESELRARLKTSFGDLSVPQDACGALTGLAYRGLEATSWDKDEDMVKAWTKFKSPNMKEIHIVTALPIQFVLIDGRPTDPLNFSIENFSRTLTSLTIDTIPLSELRASSYHFCELLAENSFPHLKDLDVRLYSICASILKGLSGRPIGKGRAKQWTIRTYPRVCRGLPHISSNDQPNDFETLLDHGPSGFPQTLEEIVNTAEDHIKRENLSRLIILVEALKNFDLPFGQYRPPAFHGYGREVVVATNPACHSLRVSPWQDEMIVYRTDRFYDKEDLSAEWSQTFRGTQFLREDPNQAGSANGMHFFRYLRSMARTLVS</sequence>
<keyword evidence="2" id="KW-1185">Reference proteome</keyword>
<dbReference type="Proteomes" id="UP000224634">
    <property type="component" value="Unassembled WGS sequence"/>
</dbReference>
<comment type="caution">
    <text evidence="1">The sequence shown here is derived from an EMBL/GenBank/DDBJ whole genome shotgun (WGS) entry which is preliminary data.</text>
</comment>
<organism evidence="1 2">
    <name type="scientific">Polytolypa hystricis (strain UAMH7299)</name>
    <dbReference type="NCBI Taxonomy" id="1447883"/>
    <lineage>
        <taxon>Eukaryota</taxon>
        <taxon>Fungi</taxon>
        <taxon>Dikarya</taxon>
        <taxon>Ascomycota</taxon>
        <taxon>Pezizomycotina</taxon>
        <taxon>Eurotiomycetes</taxon>
        <taxon>Eurotiomycetidae</taxon>
        <taxon>Onygenales</taxon>
        <taxon>Onygenales incertae sedis</taxon>
        <taxon>Polytolypa</taxon>
    </lineage>
</organism>
<protein>
    <submittedName>
        <fullName evidence="1">Uncharacterized protein</fullName>
    </submittedName>
</protein>
<dbReference type="AlphaFoldDB" id="A0A2B7Y9J7"/>
<accession>A0A2B7Y9J7</accession>